<dbReference type="VEuPathDB" id="FungiDB:SCHCODRAFT_02625455"/>
<dbReference type="AlphaFoldDB" id="D8Q5J2"/>
<dbReference type="eggNOG" id="ENOG502SR8E">
    <property type="taxonomic scope" value="Eukaryota"/>
</dbReference>
<sequence>MQLTLLATALSIASAALAVPSPRGTCDNGSACYSATHGFEYNDKEQYQRNLMDACTADESVTECGDLWGSAACVAAAISFSKIWPGTVQGLAACKNNEIACQADQLDLDESIFSDIVGGDGSGAMTQQNYIDFIYGTLSAIGSTDYPSSPDNLVANGWQPLVDWTATGDSIPYSNFNDFLHYA</sequence>
<feature type="chain" id="PRO_5003120562" evidence="1">
    <location>
        <begin position="19"/>
        <end position="183"/>
    </location>
</feature>
<keyword evidence="1" id="KW-0732">Signal</keyword>
<feature type="signal peptide" evidence="1">
    <location>
        <begin position="1"/>
        <end position="18"/>
    </location>
</feature>
<dbReference type="KEGG" id="scm:SCHCO_02625455"/>
<proteinExistence type="predicted"/>
<accession>D8Q5J2</accession>
<dbReference type="InParanoid" id="D8Q5J2"/>
<dbReference type="HOGENOM" id="CLU_100319_0_0_1"/>
<dbReference type="Proteomes" id="UP000007431">
    <property type="component" value="Unassembled WGS sequence"/>
</dbReference>
<evidence type="ECO:0000313" key="3">
    <source>
        <dbReference type="Proteomes" id="UP000007431"/>
    </source>
</evidence>
<reference evidence="2 3" key="1">
    <citation type="journal article" date="2010" name="Nat. Biotechnol.">
        <title>Genome sequence of the model mushroom Schizophyllum commune.</title>
        <authorList>
            <person name="Ohm R.A."/>
            <person name="de Jong J.F."/>
            <person name="Lugones L.G."/>
            <person name="Aerts A."/>
            <person name="Kothe E."/>
            <person name="Stajich J.E."/>
            <person name="de Vries R.P."/>
            <person name="Record E."/>
            <person name="Levasseur A."/>
            <person name="Baker S.E."/>
            <person name="Bartholomew K.A."/>
            <person name="Coutinho P.M."/>
            <person name="Erdmann S."/>
            <person name="Fowler T.J."/>
            <person name="Gathman A.C."/>
            <person name="Lombard V."/>
            <person name="Henrissat B."/>
            <person name="Knabe N."/>
            <person name="Kuees U."/>
            <person name="Lilly W.W."/>
            <person name="Lindquist E."/>
            <person name="Lucas S."/>
            <person name="Magnuson J.K."/>
            <person name="Piumi F."/>
            <person name="Raudaskoski M."/>
            <person name="Salamov A."/>
            <person name="Schmutz J."/>
            <person name="Schwarze F.W.M.R."/>
            <person name="vanKuyk P.A."/>
            <person name="Horton J.S."/>
            <person name="Grigoriev I.V."/>
            <person name="Woesten H.A.B."/>
        </authorList>
    </citation>
    <scope>NUCLEOTIDE SEQUENCE [LARGE SCALE GENOMIC DNA]</scope>
    <source>
        <strain evidence="3">H4-8 / FGSC 9210</strain>
    </source>
</reference>
<dbReference type="EMBL" id="GL377306">
    <property type="protein sequence ID" value="EFI97420.1"/>
    <property type="molecule type" value="Genomic_DNA"/>
</dbReference>
<dbReference type="RefSeq" id="XP_003032323.1">
    <property type="nucleotide sequence ID" value="XM_003032277.1"/>
</dbReference>
<organism evidence="3">
    <name type="scientific">Schizophyllum commune (strain H4-8 / FGSC 9210)</name>
    <name type="common">Split gill fungus</name>
    <dbReference type="NCBI Taxonomy" id="578458"/>
    <lineage>
        <taxon>Eukaryota</taxon>
        <taxon>Fungi</taxon>
        <taxon>Dikarya</taxon>
        <taxon>Basidiomycota</taxon>
        <taxon>Agaricomycotina</taxon>
        <taxon>Agaricomycetes</taxon>
        <taxon>Agaricomycetidae</taxon>
        <taxon>Agaricales</taxon>
        <taxon>Schizophyllaceae</taxon>
        <taxon>Schizophyllum</taxon>
    </lineage>
</organism>
<keyword evidence="3" id="KW-1185">Reference proteome</keyword>
<evidence type="ECO:0000256" key="1">
    <source>
        <dbReference type="SAM" id="SignalP"/>
    </source>
</evidence>
<evidence type="ECO:0000313" key="2">
    <source>
        <dbReference type="EMBL" id="EFI97420.1"/>
    </source>
</evidence>
<protein>
    <submittedName>
        <fullName evidence="2">Uncharacterized protein</fullName>
    </submittedName>
</protein>
<name>D8Q5J2_SCHCM</name>
<dbReference type="GeneID" id="9596409"/>
<dbReference type="OrthoDB" id="2734890at2759"/>
<gene>
    <name evidence="2" type="ORF">SCHCODRAFT_235029</name>
</gene>